<keyword evidence="3" id="KW-1185">Reference proteome</keyword>
<evidence type="ECO:0000313" key="3">
    <source>
        <dbReference type="Proteomes" id="UP001472677"/>
    </source>
</evidence>
<dbReference type="PANTHER" id="PTHR34807">
    <property type="entry name" value="OS08G0270800 PROTEIN"/>
    <property type="match status" value="1"/>
</dbReference>
<evidence type="ECO:0000313" key="2">
    <source>
        <dbReference type="EMBL" id="KAK8550580.1"/>
    </source>
</evidence>
<feature type="region of interest" description="Disordered" evidence="1">
    <location>
        <begin position="80"/>
        <end position="131"/>
    </location>
</feature>
<evidence type="ECO:0000256" key="1">
    <source>
        <dbReference type="SAM" id="MobiDB-lite"/>
    </source>
</evidence>
<name>A0ABR2E0A4_9ROSI</name>
<dbReference type="EMBL" id="JBBPBM010000020">
    <property type="protein sequence ID" value="KAK8550580.1"/>
    <property type="molecule type" value="Genomic_DNA"/>
</dbReference>
<sequence>MKRVSRISHRQYNNNSVDEESRARIKHQNLLQDFLELQKEFVLKKKKLETINQMRGTLLNEVRFLRQRYNHLSMIKSQEYELQQDSVQSRNPYPQSKRTKKHGVNESIQRRSSSLPDSYPNVVHEEEGGRSHVDVQAALRKGKKTQECLINGKRVDLVAR</sequence>
<gene>
    <name evidence="2" type="ORF">V6N12_039282</name>
</gene>
<accession>A0ABR2E0A4</accession>
<dbReference type="PANTHER" id="PTHR34807:SF6">
    <property type="entry name" value="MYB-CC TYPE TRANSCRIPTION FACTOR LHEQLE-CONTAINING DOMAIN-CONTAINING PROTEIN"/>
    <property type="match status" value="1"/>
</dbReference>
<proteinExistence type="predicted"/>
<comment type="caution">
    <text evidence="2">The sequence shown here is derived from an EMBL/GenBank/DDBJ whole genome shotgun (WGS) entry which is preliminary data.</text>
</comment>
<reference evidence="2 3" key="1">
    <citation type="journal article" date="2024" name="G3 (Bethesda)">
        <title>Genome assembly of Hibiscus sabdariffa L. provides insights into metabolisms of medicinal natural products.</title>
        <authorList>
            <person name="Kim T."/>
        </authorList>
    </citation>
    <scope>NUCLEOTIDE SEQUENCE [LARGE SCALE GENOMIC DNA]</scope>
    <source>
        <strain evidence="2">TK-2024</strain>
        <tissue evidence="2">Old leaves</tissue>
    </source>
</reference>
<feature type="compositionally biased region" description="Polar residues" evidence="1">
    <location>
        <begin position="106"/>
        <end position="116"/>
    </location>
</feature>
<organism evidence="2 3">
    <name type="scientific">Hibiscus sabdariffa</name>
    <name type="common">roselle</name>
    <dbReference type="NCBI Taxonomy" id="183260"/>
    <lineage>
        <taxon>Eukaryota</taxon>
        <taxon>Viridiplantae</taxon>
        <taxon>Streptophyta</taxon>
        <taxon>Embryophyta</taxon>
        <taxon>Tracheophyta</taxon>
        <taxon>Spermatophyta</taxon>
        <taxon>Magnoliopsida</taxon>
        <taxon>eudicotyledons</taxon>
        <taxon>Gunneridae</taxon>
        <taxon>Pentapetalae</taxon>
        <taxon>rosids</taxon>
        <taxon>malvids</taxon>
        <taxon>Malvales</taxon>
        <taxon>Malvaceae</taxon>
        <taxon>Malvoideae</taxon>
        <taxon>Hibiscus</taxon>
    </lineage>
</organism>
<feature type="compositionally biased region" description="Polar residues" evidence="1">
    <location>
        <begin position="80"/>
        <end position="96"/>
    </location>
</feature>
<feature type="region of interest" description="Disordered" evidence="1">
    <location>
        <begin position="1"/>
        <end position="21"/>
    </location>
</feature>
<dbReference type="Proteomes" id="UP001472677">
    <property type="component" value="Unassembled WGS sequence"/>
</dbReference>
<protein>
    <submittedName>
        <fullName evidence="2">Uncharacterized protein</fullName>
    </submittedName>
</protein>